<proteinExistence type="predicted"/>
<name>A0ABR6NFY6_9SPHN</name>
<evidence type="ECO:0000313" key="2">
    <source>
        <dbReference type="Proteomes" id="UP001138540"/>
    </source>
</evidence>
<dbReference type="RefSeq" id="WP_184153005.1">
    <property type="nucleotide sequence ID" value="NZ_JACHKA010000001.1"/>
</dbReference>
<comment type="caution">
    <text evidence="1">The sequence shown here is derived from an EMBL/GenBank/DDBJ whole genome shotgun (WGS) entry which is preliminary data.</text>
</comment>
<dbReference type="EMBL" id="JACHKA010000001">
    <property type="protein sequence ID" value="MBB5985986.1"/>
    <property type="molecule type" value="Genomic_DNA"/>
</dbReference>
<keyword evidence="2" id="KW-1185">Reference proteome</keyword>
<gene>
    <name evidence="1" type="ORF">HNP60_001960</name>
</gene>
<accession>A0ABR6NFY6</accession>
<protein>
    <submittedName>
        <fullName evidence="1">Uncharacterized protein</fullName>
    </submittedName>
</protein>
<sequence>MEAKLPADWAIERVLKRIDSSELYPSIASMLTAEDVKRATRLSNPMISAQTILVFAEYIEEHEAAPPDADLLLAREICAAQVEGIGRLERAIDYRSGRYDKARRLTAALKAIKTSREQTL</sequence>
<reference evidence="1 2" key="1">
    <citation type="submission" date="2020-08" db="EMBL/GenBank/DDBJ databases">
        <title>Exploring microbial biodiversity for novel pathways involved in the catabolism of aromatic compounds derived from lignin.</title>
        <authorList>
            <person name="Elkins J."/>
        </authorList>
    </citation>
    <scope>NUCLEOTIDE SEQUENCE [LARGE SCALE GENOMIC DNA]</scope>
    <source>
        <strain evidence="1 2">B1D3A</strain>
    </source>
</reference>
<dbReference type="Proteomes" id="UP001138540">
    <property type="component" value="Unassembled WGS sequence"/>
</dbReference>
<organism evidence="1 2">
    <name type="scientific">Sphingobium lignivorans</name>
    <dbReference type="NCBI Taxonomy" id="2735886"/>
    <lineage>
        <taxon>Bacteria</taxon>
        <taxon>Pseudomonadati</taxon>
        <taxon>Pseudomonadota</taxon>
        <taxon>Alphaproteobacteria</taxon>
        <taxon>Sphingomonadales</taxon>
        <taxon>Sphingomonadaceae</taxon>
        <taxon>Sphingobium</taxon>
    </lineage>
</organism>
<evidence type="ECO:0000313" key="1">
    <source>
        <dbReference type="EMBL" id="MBB5985986.1"/>
    </source>
</evidence>